<dbReference type="EMBL" id="JBJIAA010000027">
    <property type="protein sequence ID" value="MFL0253162.1"/>
    <property type="molecule type" value="Genomic_DNA"/>
</dbReference>
<gene>
    <name evidence="6" type="ORF">ACJDT4_22410</name>
</gene>
<name>A0ABW8TMR9_9CLOT</name>
<protein>
    <submittedName>
        <fullName evidence="6">ABC transporter permease</fullName>
    </submittedName>
</protein>
<evidence type="ECO:0000313" key="6">
    <source>
        <dbReference type="EMBL" id="MFL0253162.1"/>
    </source>
</evidence>
<feature type="transmembrane region" description="Helical" evidence="5">
    <location>
        <begin position="33"/>
        <end position="51"/>
    </location>
</feature>
<evidence type="ECO:0000256" key="3">
    <source>
        <dbReference type="ARBA" id="ARBA00022989"/>
    </source>
</evidence>
<organism evidence="6 7">
    <name type="scientific">Clostridium neuense</name>
    <dbReference type="NCBI Taxonomy" id="1728934"/>
    <lineage>
        <taxon>Bacteria</taxon>
        <taxon>Bacillati</taxon>
        <taxon>Bacillota</taxon>
        <taxon>Clostridia</taxon>
        <taxon>Eubacteriales</taxon>
        <taxon>Clostridiaceae</taxon>
        <taxon>Clostridium</taxon>
    </lineage>
</organism>
<evidence type="ECO:0000256" key="2">
    <source>
        <dbReference type="ARBA" id="ARBA00022692"/>
    </source>
</evidence>
<evidence type="ECO:0000256" key="1">
    <source>
        <dbReference type="ARBA" id="ARBA00004141"/>
    </source>
</evidence>
<keyword evidence="3 5" id="KW-1133">Transmembrane helix</keyword>
<dbReference type="PANTHER" id="PTHR31746:SF2">
    <property type="entry name" value="TRANSMEMBRANE PROTEIN 229A"/>
    <property type="match status" value="1"/>
</dbReference>
<comment type="subcellular location">
    <subcellularLocation>
        <location evidence="1">Membrane</location>
        <topology evidence="1">Multi-pass membrane protein</topology>
    </subcellularLocation>
</comment>
<dbReference type="Pfam" id="PF06541">
    <property type="entry name" value="ABC_trans_CmpB"/>
    <property type="match status" value="1"/>
</dbReference>
<proteinExistence type="predicted"/>
<evidence type="ECO:0000313" key="7">
    <source>
        <dbReference type="Proteomes" id="UP001623592"/>
    </source>
</evidence>
<feature type="transmembrane region" description="Helical" evidence="5">
    <location>
        <begin position="63"/>
        <end position="85"/>
    </location>
</feature>
<keyword evidence="7" id="KW-1185">Reference proteome</keyword>
<reference evidence="6 7" key="1">
    <citation type="submission" date="2024-11" db="EMBL/GenBank/DDBJ databases">
        <authorList>
            <person name="Heng Y.C."/>
            <person name="Lim A.C.H."/>
            <person name="Lee J.K.Y."/>
            <person name="Kittelmann S."/>
        </authorList>
    </citation>
    <scope>NUCLEOTIDE SEQUENCE [LARGE SCALE GENOMIC DNA]</scope>
    <source>
        <strain evidence="6 7">WILCCON 0114</strain>
    </source>
</reference>
<feature type="transmembrane region" description="Helical" evidence="5">
    <location>
        <begin position="7"/>
        <end position="27"/>
    </location>
</feature>
<evidence type="ECO:0000256" key="4">
    <source>
        <dbReference type="ARBA" id="ARBA00023136"/>
    </source>
</evidence>
<keyword evidence="4 5" id="KW-0472">Membrane</keyword>
<dbReference type="Proteomes" id="UP001623592">
    <property type="component" value="Unassembled WGS sequence"/>
</dbReference>
<comment type="caution">
    <text evidence="6">The sequence shown here is derived from an EMBL/GenBank/DDBJ whole genome shotgun (WGS) entry which is preliminary data.</text>
</comment>
<sequence length="140" mass="16283">MKILRFILYGLAGWCMEILWTGFGSLLSGDITMHAWTSMWMFLIYGLAIFMEPIHDVIRRWPILIRGGIYAVLILIVEFCTGSILRLTIGSCPWYYDRGITIQGITRLDYAPYWFIAGLLFEKFHDELIKIHNISKESTI</sequence>
<keyword evidence="2 5" id="KW-0812">Transmembrane</keyword>
<accession>A0ABW8TMR9</accession>
<dbReference type="RefSeq" id="WP_406789828.1">
    <property type="nucleotide sequence ID" value="NZ_JBJIAA010000027.1"/>
</dbReference>
<evidence type="ECO:0000256" key="5">
    <source>
        <dbReference type="SAM" id="Phobius"/>
    </source>
</evidence>
<dbReference type="InterPro" id="IPR010540">
    <property type="entry name" value="CmpB_TMEM229"/>
</dbReference>
<dbReference type="PANTHER" id="PTHR31746">
    <property type="entry name" value="TRANSMEMBRANE PROTEIN 229 FAMILY MEMBER"/>
    <property type="match status" value="1"/>
</dbReference>